<dbReference type="GO" id="GO:0005886">
    <property type="term" value="C:plasma membrane"/>
    <property type="evidence" value="ECO:0007669"/>
    <property type="project" value="TreeGrafter"/>
</dbReference>
<evidence type="ECO:0000256" key="6">
    <source>
        <dbReference type="ARBA" id="ARBA00023136"/>
    </source>
</evidence>
<dbReference type="PANTHER" id="PTHR37820:SF1">
    <property type="entry name" value="CELL DIVISION PROTEIN FTSQ"/>
    <property type="match status" value="1"/>
</dbReference>
<keyword evidence="2" id="KW-1003">Cell membrane</keyword>
<keyword evidence="4 8" id="KW-0812">Transmembrane</keyword>
<dbReference type="Gene3D" id="3.10.20.310">
    <property type="entry name" value="membrane protein fhac"/>
    <property type="match status" value="1"/>
</dbReference>
<dbReference type="RefSeq" id="WP_179501179.1">
    <property type="nucleotide sequence ID" value="NZ_JACCAA010000001.1"/>
</dbReference>
<evidence type="ECO:0000313" key="11">
    <source>
        <dbReference type="Proteomes" id="UP000540656"/>
    </source>
</evidence>
<keyword evidence="6 8" id="KW-0472">Membrane</keyword>
<evidence type="ECO:0000256" key="1">
    <source>
        <dbReference type="ARBA" id="ARBA00004370"/>
    </source>
</evidence>
<evidence type="ECO:0000256" key="5">
    <source>
        <dbReference type="ARBA" id="ARBA00022989"/>
    </source>
</evidence>
<evidence type="ECO:0000256" key="7">
    <source>
        <dbReference type="ARBA" id="ARBA00023306"/>
    </source>
</evidence>
<feature type="transmembrane region" description="Helical" evidence="8">
    <location>
        <begin position="32"/>
        <end position="60"/>
    </location>
</feature>
<evidence type="ECO:0000313" key="10">
    <source>
        <dbReference type="EMBL" id="NYG57969.1"/>
    </source>
</evidence>
<dbReference type="EMBL" id="JACCAA010000001">
    <property type="protein sequence ID" value="NYG57969.1"/>
    <property type="molecule type" value="Genomic_DNA"/>
</dbReference>
<evidence type="ECO:0000256" key="2">
    <source>
        <dbReference type="ARBA" id="ARBA00022475"/>
    </source>
</evidence>
<proteinExistence type="predicted"/>
<keyword evidence="11" id="KW-1185">Reference proteome</keyword>
<comment type="subcellular location">
    <subcellularLocation>
        <location evidence="1">Membrane</location>
    </subcellularLocation>
</comment>
<dbReference type="GO" id="GO:0051301">
    <property type="term" value="P:cell division"/>
    <property type="evidence" value="ECO:0007669"/>
    <property type="project" value="UniProtKB-KW"/>
</dbReference>
<dbReference type="InterPro" id="IPR005548">
    <property type="entry name" value="Cell_div_FtsQ/DivIB_C"/>
</dbReference>
<feature type="domain" description="POTRA" evidence="9">
    <location>
        <begin position="58"/>
        <end position="126"/>
    </location>
</feature>
<keyword evidence="3 10" id="KW-0132">Cell division</keyword>
<name>A0A7Y9S1F5_9ACTN</name>
<dbReference type="AlphaFoldDB" id="A0A7Y9S1F5"/>
<keyword evidence="7" id="KW-0131">Cell cycle</keyword>
<dbReference type="InterPro" id="IPR013685">
    <property type="entry name" value="POTRA_FtsQ_type"/>
</dbReference>
<evidence type="ECO:0000259" key="9">
    <source>
        <dbReference type="PROSITE" id="PS51779"/>
    </source>
</evidence>
<gene>
    <name evidence="10" type="ORF">BJ980_000892</name>
</gene>
<dbReference type="Pfam" id="PF03799">
    <property type="entry name" value="FtsQ_DivIB_C"/>
    <property type="match status" value="1"/>
</dbReference>
<sequence length="248" mass="27543">MRDLPGRTRAGETELSRRKFARRQWATRWLRLRVVVVAAGVLIAMLAALWAVFFSSLFAVDGVKVEGTRMLSTEQVERVAAVPHGEPLARADLDAIRERVESLTPVLAADVSRKWPDRVLVRVQERIVVAVVEVNGKFRGIDKEGVGFRGYSSRPKSLPLIKIDKGTPDEAKAEGAAVIAALPESIARKVEHLELHSVDQIDLQLRDGRTVAWGSADKSRDKAKVLEVLLQREAREYDVTVPGQPTTR</sequence>
<dbReference type="Proteomes" id="UP000540656">
    <property type="component" value="Unassembled WGS sequence"/>
</dbReference>
<evidence type="ECO:0000256" key="3">
    <source>
        <dbReference type="ARBA" id="ARBA00022618"/>
    </source>
</evidence>
<dbReference type="InterPro" id="IPR050487">
    <property type="entry name" value="FtsQ_DivIB"/>
</dbReference>
<protein>
    <submittedName>
        <fullName evidence="10">Cell division protein FtsQ</fullName>
    </submittedName>
</protein>
<dbReference type="PANTHER" id="PTHR37820">
    <property type="entry name" value="CELL DIVISION PROTEIN DIVIB"/>
    <property type="match status" value="1"/>
</dbReference>
<accession>A0A7Y9S1F5</accession>
<dbReference type="InterPro" id="IPR034746">
    <property type="entry name" value="POTRA"/>
</dbReference>
<evidence type="ECO:0000256" key="4">
    <source>
        <dbReference type="ARBA" id="ARBA00022692"/>
    </source>
</evidence>
<dbReference type="PROSITE" id="PS51779">
    <property type="entry name" value="POTRA"/>
    <property type="match status" value="1"/>
</dbReference>
<organism evidence="10 11">
    <name type="scientific">Nocardioides daedukensis</name>
    <dbReference type="NCBI Taxonomy" id="634462"/>
    <lineage>
        <taxon>Bacteria</taxon>
        <taxon>Bacillati</taxon>
        <taxon>Actinomycetota</taxon>
        <taxon>Actinomycetes</taxon>
        <taxon>Propionibacteriales</taxon>
        <taxon>Nocardioidaceae</taxon>
        <taxon>Nocardioides</taxon>
    </lineage>
</organism>
<dbReference type="Pfam" id="PF08478">
    <property type="entry name" value="POTRA_1"/>
    <property type="match status" value="1"/>
</dbReference>
<reference evidence="10 11" key="1">
    <citation type="submission" date="2020-07" db="EMBL/GenBank/DDBJ databases">
        <title>Sequencing the genomes of 1000 actinobacteria strains.</title>
        <authorList>
            <person name="Klenk H.-P."/>
        </authorList>
    </citation>
    <scope>NUCLEOTIDE SEQUENCE [LARGE SCALE GENOMIC DNA]</scope>
    <source>
        <strain evidence="10 11">DSM 23819</strain>
    </source>
</reference>
<evidence type="ECO:0000256" key="8">
    <source>
        <dbReference type="SAM" id="Phobius"/>
    </source>
</evidence>
<comment type="caution">
    <text evidence="10">The sequence shown here is derived from an EMBL/GenBank/DDBJ whole genome shotgun (WGS) entry which is preliminary data.</text>
</comment>
<keyword evidence="5 8" id="KW-1133">Transmembrane helix</keyword>